<keyword evidence="2 5" id="KW-0812">Transmembrane</keyword>
<protein>
    <recommendedName>
        <fullName evidence="6">CGL160/ATPI domain-containing protein</fullName>
    </recommendedName>
</protein>
<dbReference type="OMA" id="FGMFAYK"/>
<evidence type="ECO:0000256" key="3">
    <source>
        <dbReference type="ARBA" id="ARBA00022989"/>
    </source>
</evidence>
<evidence type="ECO:0000256" key="1">
    <source>
        <dbReference type="ARBA" id="ARBA00004141"/>
    </source>
</evidence>
<evidence type="ECO:0000256" key="2">
    <source>
        <dbReference type="ARBA" id="ARBA00022692"/>
    </source>
</evidence>
<keyword evidence="4 5" id="KW-0472">Membrane</keyword>
<dbReference type="Gramene" id="ONK67445">
    <property type="protein sequence ID" value="ONK67445"/>
    <property type="gene ID" value="A4U43_C05F110"/>
</dbReference>
<dbReference type="InterPro" id="IPR056309">
    <property type="entry name" value="CGL160/ATPI_dom"/>
</dbReference>
<comment type="subcellular location">
    <subcellularLocation>
        <location evidence="1">Membrane</location>
        <topology evidence="1">Multi-pass membrane protein</topology>
    </subcellularLocation>
</comment>
<reference evidence="8" key="1">
    <citation type="journal article" date="2017" name="Nat. Commun.">
        <title>The asparagus genome sheds light on the origin and evolution of a young Y chromosome.</title>
        <authorList>
            <person name="Harkess A."/>
            <person name="Zhou J."/>
            <person name="Xu C."/>
            <person name="Bowers J.E."/>
            <person name="Van der Hulst R."/>
            <person name="Ayyampalayam S."/>
            <person name="Mercati F."/>
            <person name="Riccardi P."/>
            <person name="McKain M.R."/>
            <person name="Kakrana A."/>
            <person name="Tang H."/>
            <person name="Ray J."/>
            <person name="Groenendijk J."/>
            <person name="Arikit S."/>
            <person name="Mathioni S.M."/>
            <person name="Nakano M."/>
            <person name="Shan H."/>
            <person name="Telgmann-Rauber A."/>
            <person name="Kanno A."/>
            <person name="Yue Z."/>
            <person name="Chen H."/>
            <person name="Li W."/>
            <person name="Chen Y."/>
            <person name="Xu X."/>
            <person name="Zhang Y."/>
            <person name="Luo S."/>
            <person name="Chen H."/>
            <person name="Gao J."/>
            <person name="Mao Z."/>
            <person name="Pires J.C."/>
            <person name="Luo M."/>
            <person name="Kudrna D."/>
            <person name="Wing R.A."/>
            <person name="Meyers B.C."/>
            <person name="Yi K."/>
            <person name="Kong H."/>
            <person name="Lavrijsen P."/>
            <person name="Sunseri F."/>
            <person name="Falavigna A."/>
            <person name="Ye Y."/>
            <person name="Leebens-Mack J.H."/>
            <person name="Chen G."/>
        </authorList>
    </citation>
    <scope>NUCLEOTIDE SEQUENCE [LARGE SCALE GENOMIC DNA]</scope>
    <source>
        <strain evidence="8">cv. DH0086</strain>
    </source>
</reference>
<gene>
    <name evidence="7" type="ORF">A4U43_C05F110</name>
</gene>
<feature type="domain" description="CGL160/ATPI" evidence="6">
    <location>
        <begin position="124"/>
        <end position="184"/>
    </location>
</feature>
<evidence type="ECO:0000259" key="6">
    <source>
        <dbReference type="Pfam" id="PF24763"/>
    </source>
</evidence>
<evidence type="ECO:0000256" key="4">
    <source>
        <dbReference type="ARBA" id="ARBA00023136"/>
    </source>
</evidence>
<proteinExistence type="predicted"/>
<feature type="transmembrane region" description="Helical" evidence="5">
    <location>
        <begin position="132"/>
        <end position="151"/>
    </location>
</feature>
<organism evidence="7 8">
    <name type="scientific">Asparagus officinalis</name>
    <name type="common">Garden asparagus</name>
    <dbReference type="NCBI Taxonomy" id="4686"/>
    <lineage>
        <taxon>Eukaryota</taxon>
        <taxon>Viridiplantae</taxon>
        <taxon>Streptophyta</taxon>
        <taxon>Embryophyta</taxon>
        <taxon>Tracheophyta</taxon>
        <taxon>Spermatophyta</taxon>
        <taxon>Magnoliopsida</taxon>
        <taxon>Liliopsida</taxon>
        <taxon>Asparagales</taxon>
        <taxon>Asparagaceae</taxon>
        <taxon>Asparagoideae</taxon>
        <taxon>Asparagus</taxon>
    </lineage>
</organism>
<feature type="transmembrane region" description="Helical" evidence="5">
    <location>
        <begin position="247"/>
        <end position="267"/>
    </location>
</feature>
<feature type="transmembrane region" description="Helical" evidence="5">
    <location>
        <begin position="157"/>
        <end position="177"/>
    </location>
</feature>
<accession>A0A5P1EN60</accession>
<name>A0A5P1EN60_ASPOF</name>
<keyword evidence="3 5" id="KW-1133">Transmembrane helix</keyword>
<dbReference type="PANTHER" id="PTHR34118">
    <property type="entry name" value="NF-KAPPA-B INHIBITOR-LIKE PROTEIN-RELATED"/>
    <property type="match status" value="1"/>
</dbReference>
<feature type="transmembrane region" description="Helical" evidence="5">
    <location>
        <begin position="224"/>
        <end position="241"/>
    </location>
</feature>
<evidence type="ECO:0000313" key="8">
    <source>
        <dbReference type="Proteomes" id="UP000243459"/>
    </source>
</evidence>
<dbReference type="EMBL" id="CM007385">
    <property type="protein sequence ID" value="ONK67445.1"/>
    <property type="molecule type" value="Genomic_DNA"/>
</dbReference>
<dbReference type="OrthoDB" id="2019080at2759"/>
<dbReference type="AlphaFoldDB" id="A0A5P1EN60"/>
<sequence>MYPYWMVNRKLLFPKGSDVMDNEIRKTFLEERRTNGDFISKVSDMLWIRDMSKFADMETNTLHENLQQLDEMADKESTDGGFLKLTKTNEWVSGDSVIAPVNKKLTAKDWQNDSEKRKKLNFLRYDAIKRELLFLTIGIGTGCCAYCLIVFSMEAAVSYAAGVLFSCLYLQLLYYHADNLSREAIPKIFLQKKVKKIGIRSEDLENTLEKIFRGSTMALSSPRLVIPAALYGICILSQHILNNFEFQIVPAMLGFFAYKAAALVQVYRDNEDLRLIFPESEE</sequence>
<dbReference type="Pfam" id="PF24763">
    <property type="entry name" value="CGL160_C"/>
    <property type="match status" value="1"/>
</dbReference>
<dbReference type="Proteomes" id="UP000243459">
    <property type="component" value="Chromosome 5"/>
</dbReference>
<dbReference type="PANTHER" id="PTHR34118:SF1">
    <property type="entry name" value="NF-KAPPA-B INHIBITOR-LIKE PROTEIN"/>
    <property type="match status" value="1"/>
</dbReference>
<keyword evidence="8" id="KW-1185">Reference proteome</keyword>
<evidence type="ECO:0000256" key="5">
    <source>
        <dbReference type="SAM" id="Phobius"/>
    </source>
</evidence>
<evidence type="ECO:0000313" key="7">
    <source>
        <dbReference type="EMBL" id="ONK67445.1"/>
    </source>
</evidence>
<dbReference type="GO" id="GO:0016020">
    <property type="term" value="C:membrane"/>
    <property type="evidence" value="ECO:0007669"/>
    <property type="project" value="UniProtKB-SubCell"/>
</dbReference>